<evidence type="ECO:0000313" key="1">
    <source>
        <dbReference type="EMBL" id="MBO8448582.1"/>
    </source>
</evidence>
<reference evidence="1" key="1">
    <citation type="submission" date="2020-10" db="EMBL/GenBank/DDBJ databases">
        <authorList>
            <person name="Gilroy R."/>
        </authorList>
    </citation>
    <scope>NUCLEOTIDE SEQUENCE</scope>
    <source>
        <strain evidence="1">20514</strain>
    </source>
</reference>
<gene>
    <name evidence="1" type="ORF">IAC29_04850</name>
</gene>
<accession>A0A9D9EK32</accession>
<dbReference type="Proteomes" id="UP000810252">
    <property type="component" value="Unassembled WGS sequence"/>
</dbReference>
<protein>
    <submittedName>
        <fullName evidence="1">Uncharacterized protein</fullName>
    </submittedName>
</protein>
<comment type="caution">
    <text evidence="1">The sequence shown here is derived from an EMBL/GenBank/DDBJ whole genome shotgun (WGS) entry which is preliminary data.</text>
</comment>
<sequence>MIEVVLALLIAAVSYVLQYMFERMQFWRRKRKYIQQNSVYMEQLEKMDAEYHPERPDVKLALRCKEYLSQEFPYGIKERTENMSREELSNLFEKMVEDARQMMDVNLDTVDFYTSDEPPACDYCGYYSHSDRSLHINAALILSGKPQLIEEQVYTIFHELKHARQWAAVEGKLNDVKDYGYSDEQIRIWAENFDHYIPISVSDELYRKQPVESDAFGFETILKGERQFEII</sequence>
<reference evidence="1" key="2">
    <citation type="journal article" date="2021" name="PeerJ">
        <title>Extensive microbial diversity within the chicken gut microbiome revealed by metagenomics and culture.</title>
        <authorList>
            <person name="Gilroy R."/>
            <person name="Ravi A."/>
            <person name="Getino M."/>
            <person name="Pursley I."/>
            <person name="Horton D.L."/>
            <person name="Alikhan N.F."/>
            <person name="Baker D."/>
            <person name="Gharbi K."/>
            <person name="Hall N."/>
            <person name="Watson M."/>
            <person name="Adriaenssens E.M."/>
            <person name="Foster-Nyarko E."/>
            <person name="Jarju S."/>
            <person name="Secka A."/>
            <person name="Antonio M."/>
            <person name="Oren A."/>
            <person name="Chaudhuri R.R."/>
            <person name="La Ragione R."/>
            <person name="Hildebrand F."/>
            <person name="Pallen M.J."/>
        </authorList>
    </citation>
    <scope>NUCLEOTIDE SEQUENCE</scope>
    <source>
        <strain evidence="1">20514</strain>
    </source>
</reference>
<dbReference type="EMBL" id="JADIMQ010000072">
    <property type="protein sequence ID" value="MBO8448582.1"/>
    <property type="molecule type" value="Genomic_DNA"/>
</dbReference>
<evidence type="ECO:0000313" key="2">
    <source>
        <dbReference type="Proteomes" id="UP000810252"/>
    </source>
</evidence>
<name>A0A9D9EK32_9BACT</name>
<proteinExistence type="predicted"/>
<organism evidence="1 2">
    <name type="scientific">Candidatus Cryptobacteroides merdigallinarum</name>
    <dbReference type="NCBI Taxonomy" id="2840770"/>
    <lineage>
        <taxon>Bacteria</taxon>
        <taxon>Pseudomonadati</taxon>
        <taxon>Bacteroidota</taxon>
        <taxon>Bacteroidia</taxon>
        <taxon>Bacteroidales</taxon>
        <taxon>Candidatus Cryptobacteroides</taxon>
    </lineage>
</organism>
<dbReference type="AlphaFoldDB" id="A0A9D9EK32"/>